<evidence type="ECO:0000313" key="2">
    <source>
        <dbReference type="EMBL" id="KAH7160792.1"/>
    </source>
</evidence>
<protein>
    <submittedName>
        <fullName evidence="2">Uncharacterized protein</fullName>
    </submittedName>
</protein>
<dbReference type="Proteomes" id="UP000738349">
    <property type="component" value="Unassembled WGS sequence"/>
</dbReference>
<evidence type="ECO:0000256" key="1">
    <source>
        <dbReference type="SAM" id="Phobius"/>
    </source>
</evidence>
<feature type="transmembrane region" description="Helical" evidence="1">
    <location>
        <begin position="224"/>
        <end position="246"/>
    </location>
</feature>
<dbReference type="AlphaFoldDB" id="A0A9P9JGL4"/>
<reference evidence="2" key="1">
    <citation type="journal article" date="2021" name="Nat. Commun.">
        <title>Genetic determinants of endophytism in the Arabidopsis root mycobiome.</title>
        <authorList>
            <person name="Mesny F."/>
            <person name="Miyauchi S."/>
            <person name="Thiergart T."/>
            <person name="Pickel B."/>
            <person name="Atanasova L."/>
            <person name="Karlsson M."/>
            <person name="Huettel B."/>
            <person name="Barry K.W."/>
            <person name="Haridas S."/>
            <person name="Chen C."/>
            <person name="Bauer D."/>
            <person name="Andreopoulos W."/>
            <person name="Pangilinan J."/>
            <person name="LaButti K."/>
            <person name="Riley R."/>
            <person name="Lipzen A."/>
            <person name="Clum A."/>
            <person name="Drula E."/>
            <person name="Henrissat B."/>
            <person name="Kohler A."/>
            <person name="Grigoriev I.V."/>
            <person name="Martin F.M."/>
            <person name="Hacquard S."/>
        </authorList>
    </citation>
    <scope>NUCLEOTIDE SEQUENCE</scope>
    <source>
        <strain evidence="2">MPI-CAGE-AT-0147</strain>
    </source>
</reference>
<keyword evidence="3" id="KW-1185">Reference proteome</keyword>
<evidence type="ECO:0000313" key="3">
    <source>
        <dbReference type="Proteomes" id="UP000738349"/>
    </source>
</evidence>
<name>A0A9P9JGL4_9HYPO</name>
<keyword evidence="1" id="KW-1133">Transmembrane helix</keyword>
<sequence length="328" mass="35936">MSPTPRTFMQSFQEVKVDQITESRMSNVVAMLPTSLQPSMGPIRFLRRSISLHTLRSGIQVPEATPRPLSKADVPTLTSIGRAMEAMEPSDTRQGSDSRAVCPRPMSRVLYSEAVDDDQIVRAASGVHWKFARQGTSLINISIDGGKPAQEDEDVVFERKAFIDGVTYLLKALPQDLDVCELRRIQCALPEHVVQPNVVSVPPGAGSRTLPAPPQPRSILHRGVQMTVVNLVFFLSFLMPYLMYLLRYMAKMERKYKVSETVVGHVLEIANSIGKQSASITESMCQMNDGRLGQVLLEAVIWTVDGVAQGISDGLGEGLSSVGARGTI</sequence>
<keyword evidence="1" id="KW-0812">Transmembrane</keyword>
<dbReference type="OrthoDB" id="5220781at2759"/>
<comment type="caution">
    <text evidence="2">The sequence shown here is derived from an EMBL/GenBank/DDBJ whole genome shotgun (WGS) entry which is preliminary data.</text>
</comment>
<accession>A0A9P9JGL4</accession>
<keyword evidence="1" id="KW-0472">Membrane</keyword>
<organism evidence="2 3">
    <name type="scientific">Dactylonectria macrodidyma</name>
    <dbReference type="NCBI Taxonomy" id="307937"/>
    <lineage>
        <taxon>Eukaryota</taxon>
        <taxon>Fungi</taxon>
        <taxon>Dikarya</taxon>
        <taxon>Ascomycota</taxon>
        <taxon>Pezizomycotina</taxon>
        <taxon>Sordariomycetes</taxon>
        <taxon>Hypocreomycetidae</taxon>
        <taxon>Hypocreales</taxon>
        <taxon>Nectriaceae</taxon>
        <taxon>Dactylonectria</taxon>
    </lineage>
</organism>
<dbReference type="EMBL" id="JAGMUV010000004">
    <property type="protein sequence ID" value="KAH7160792.1"/>
    <property type="molecule type" value="Genomic_DNA"/>
</dbReference>
<gene>
    <name evidence="2" type="ORF">EDB81DRAFT_783094</name>
</gene>
<proteinExistence type="predicted"/>